<organism evidence="1 2">
    <name type="scientific">Cryptolaemus montrouzieri</name>
    <dbReference type="NCBI Taxonomy" id="559131"/>
    <lineage>
        <taxon>Eukaryota</taxon>
        <taxon>Metazoa</taxon>
        <taxon>Ecdysozoa</taxon>
        <taxon>Arthropoda</taxon>
        <taxon>Hexapoda</taxon>
        <taxon>Insecta</taxon>
        <taxon>Pterygota</taxon>
        <taxon>Neoptera</taxon>
        <taxon>Endopterygota</taxon>
        <taxon>Coleoptera</taxon>
        <taxon>Polyphaga</taxon>
        <taxon>Cucujiformia</taxon>
        <taxon>Coccinelloidea</taxon>
        <taxon>Coccinellidae</taxon>
        <taxon>Scymninae</taxon>
        <taxon>Scymnini</taxon>
        <taxon>Cryptolaemus</taxon>
    </lineage>
</organism>
<dbReference type="EMBL" id="JABFTP020000103">
    <property type="protein sequence ID" value="KAL3278046.1"/>
    <property type="molecule type" value="Genomic_DNA"/>
</dbReference>
<reference evidence="1 2" key="1">
    <citation type="journal article" date="2021" name="BMC Biol.">
        <title>Horizontally acquired antibacterial genes associated with adaptive radiation of ladybird beetles.</title>
        <authorList>
            <person name="Li H.S."/>
            <person name="Tang X.F."/>
            <person name="Huang Y.H."/>
            <person name="Xu Z.Y."/>
            <person name="Chen M.L."/>
            <person name="Du X.Y."/>
            <person name="Qiu B.Y."/>
            <person name="Chen P.T."/>
            <person name="Zhang W."/>
            <person name="Slipinski A."/>
            <person name="Escalona H.E."/>
            <person name="Waterhouse R.M."/>
            <person name="Zwick A."/>
            <person name="Pang H."/>
        </authorList>
    </citation>
    <scope>NUCLEOTIDE SEQUENCE [LARGE SCALE GENOMIC DNA]</scope>
    <source>
        <strain evidence="1">SYSU2018</strain>
    </source>
</reference>
<evidence type="ECO:0000313" key="2">
    <source>
        <dbReference type="Proteomes" id="UP001516400"/>
    </source>
</evidence>
<protein>
    <submittedName>
        <fullName evidence="1">Uncharacterized protein</fullName>
    </submittedName>
</protein>
<accession>A0ABD2NGY3</accession>
<keyword evidence="2" id="KW-1185">Reference proteome</keyword>
<proteinExistence type="predicted"/>
<dbReference type="AlphaFoldDB" id="A0ABD2NGY3"/>
<comment type="caution">
    <text evidence="1">The sequence shown here is derived from an EMBL/GenBank/DDBJ whole genome shotgun (WGS) entry which is preliminary data.</text>
</comment>
<gene>
    <name evidence="1" type="ORF">HHI36_013391</name>
</gene>
<dbReference type="Proteomes" id="UP001516400">
    <property type="component" value="Unassembled WGS sequence"/>
</dbReference>
<name>A0ABD2NGY3_9CUCU</name>
<sequence length="88" mass="10392">MTKEEPPEKEKDKIKAQTTFRCHLKQDVNFVVCLVCENVFHLSDFRRLSATRILGEIFVIFNEHTDLDLTLKLDEELLDVKSRHLLHI</sequence>
<evidence type="ECO:0000313" key="1">
    <source>
        <dbReference type="EMBL" id="KAL3278046.1"/>
    </source>
</evidence>